<dbReference type="Gene3D" id="3.40.50.300">
    <property type="entry name" value="P-loop containing nucleotide triphosphate hydrolases"/>
    <property type="match status" value="1"/>
</dbReference>
<sequence>MILLDEPMAGVAPGEIPQLLEVISTLSGDGTGRTVLMVEHHIDAVLSLADRIAVLHHGALLALDTPAAVMADTFVQQAYLGEGL</sequence>
<comment type="caution">
    <text evidence="4">The sequence shown here is derived from an EMBL/GenBank/DDBJ whole genome shotgun (WGS) entry which is preliminary data.</text>
</comment>
<gene>
    <name evidence="4" type="ORF">GCM10009838_75610</name>
</gene>
<evidence type="ECO:0000256" key="3">
    <source>
        <dbReference type="ARBA" id="ARBA00022840"/>
    </source>
</evidence>
<keyword evidence="2" id="KW-0547">Nucleotide-binding</keyword>
<dbReference type="InterPro" id="IPR051120">
    <property type="entry name" value="ABC_AA/LPS_Transport"/>
</dbReference>
<keyword evidence="5" id="KW-1185">Reference proteome</keyword>
<name>A0ABN2T5A9_9ACTN</name>
<accession>A0ABN2T5A9</accession>
<dbReference type="InterPro" id="IPR027417">
    <property type="entry name" value="P-loop_NTPase"/>
</dbReference>
<evidence type="ECO:0000256" key="2">
    <source>
        <dbReference type="ARBA" id="ARBA00022741"/>
    </source>
</evidence>
<dbReference type="PANTHER" id="PTHR45772">
    <property type="entry name" value="CONSERVED COMPONENT OF ABC TRANSPORTER FOR NATURAL AMINO ACIDS-RELATED"/>
    <property type="match status" value="1"/>
</dbReference>
<evidence type="ECO:0000313" key="5">
    <source>
        <dbReference type="Proteomes" id="UP001499854"/>
    </source>
</evidence>
<dbReference type="EMBL" id="BAAAQM010000064">
    <property type="protein sequence ID" value="GAA1999125.1"/>
    <property type="molecule type" value="Genomic_DNA"/>
</dbReference>
<keyword evidence="3" id="KW-0067">ATP-binding</keyword>
<dbReference type="SUPFAM" id="SSF52540">
    <property type="entry name" value="P-loop containing nucleoside triphosphate hydrolases"/>
    <property type="match status" value="1"/>
</dbReference>
<evidence type="ECO:0000256" key="1">
    <source>
        <dbReference type="ARBA" id="ARBA00022448"/>
    </source>
</evidence>
<proteinExistence type="predicted"/>
<keyword evidence="1" id="KW-0813">Transport</keyword>
<dbReference type="PANTHER" id="PTHR45772:SF3">
    <property type="entry name" value="ABC TRANSPORTER ATP-BINDING PROTEIN"/>
    <property type="match status" value="1"/>
</dbReference>
<evidence type="ECO:0000313" key="4">
    <source>
        <dbReference type="EMBL" id="GAA1999125.1"/>
    </source>
</evidence>
<organism evidence="4 5">
    <name type="scientific">Catenulispora subtropica</name>
    <dbReference type="NCBI Taxonomy" id="450798"/>
    <lineage>
        <taxon>Bacteria</taxon>
        <taxon>Bacillati</taxon>
        <taxon>Actinomycetota</taxon>
        <taxon>Actinomycetes</taxon>
        <taxon>Catenulisporales</taxon>
        <taxon>Catenulisporaceae</taxon>
        <taxon>Catenulispora</taxon>
    </lineage>
</organism>
<protein>
    <submittedName>
        <fullName evidence="4">Uncharacterized protein</fullName>
    </submittedName>
</protein>
<reference evidence="4 5" key="1">
    <citation type="journal article" date="2019" name="Int. J. Syst. Evol. Microbiol.">
        <title>The Global Catalogue of Microorganisms (GCM) 10K type strain sequencing project: providing services to taxonomists for standard genome sequencing and annotation.</title>
        <authorList>
            <consortium name="The Broad Institute Genomics Platform"/>
            <consortium name="The Broad Institute Genome Sequencing Center for Infectious Disease"/>
            <person name="Wu L."/>
            <person name="Ma J."/>
        </authorList>
    </citation>
    <scope>NUCLEOTIDE SEQUENCE [LARGE SCALE GENOMIC DNA]</scope>
    <source>
        <strain evidence="4 5">JCM 16013</strain>
    </source>
</reference>
<dbReference type="Proteomes" id="UP001499854">
    <property type="component" value="Unassembled WGS sequence"/>
</dbReference>